<name>A0A135ZA84_GARVA</name>
<dbReference type="InterPro" id="IPR006464">
    <property type="entry name" value="AcTrfase_RimI/Ard1"/>
</dbReference>
<dbReference type="PANTHER" id="PTHR47542:SF2">
    <property type="entry name" value="ACYL-COA N-ACYLTRANSFERASES (NAT) SUPERFAMILY PROTEIN"/>
    <property type="match status" value="1"/>
</dbReference>
<dbReference type="AlphaFoldDB" id="A0A135ZA84"/>
<dbReference type="PROSITE" id="PS51186">
    <property type="entry name" value="GNAT"/>
    <property type="match status" value="1"/>
</dbReference>
<evidence type="ECO:0000313" key="2">
    <source>
        <dbReference type="EMBL" id="KXI18530.1"/>
    </source>
</evidence>
<dbReference type="InterPro" id="IPR000182">
    <property type="entry name" value="GNAT_dom"/>
</dbReference>
<dbReference type="EMBL" id="LSRC01000012">
    <property type="protein sequence ID" value="KXI18530.1"/>
    <property type="molecule type" value="Genomic_DNA"/>
</dbReference>
<accession>A0A135ZA84</accession>
<dbReference type="CDD" id="cd04301">
    <property type="entry name" value="NAT_SF"/>
    <property type="match status" value="1"/>
</dbReference>
<comment type="caution">
    <text evidence="2">The sequence shown here is derived from an EMBL/GenBank/DDBJ whole genome shotgun (WGS) entry which is preliminary data.</text>
</comment>
<dbReference type="PANTHER" id="PTHR47542">
    <property type="entry name" value="ACYL-COA N-ACYLTRANSFERASES (NAT) SUPERFAMILY PROTEIN"/>
    <property type="match status" value="1"/>
</dbReference>
<gene>
    <name evidence="2" type="ORF">HMPREF3230_00301</name>
</gene>
<dbReference type="PATRIC" id="fig|2702.101.peg.294"/>
<reference evidence="2 3" key="1">
    <citation type="submission" date="2016-02" db="EMBL/GenBank/DDBJ databases">
        <authorList>
            <person name="Wen L."/>
            <person name="He K."/>
            <person name="Yang H."/>
        </authorList>
    </citation>
    <scope>NUCLEOTIDE SEQUENCE [LARGE SCALE GENOMIC DNA]</scope>
    <source>
        <strain evidence="2 3">CMW7778B</strain>
    </source>
</reference>
<protein>
    <submittedName>
        <fullName evidence="2">Ribosomal-protein-alanine acetyltransferase</fullName>
    </submittedName>
</protein>
<dbReference type="NCBIfam" id="TIGR01575">
    <property type="entry name" value="rimI"/>
    <property type="match status" value="1"/>
</dbReference>
<dbReference type="RefSeq" id="WP_075523212.1">
    <property type="nucleotide sequence ID" value="NZ_KQ961853.1"/>
</dbReference>
<sequence>MIVNITRSKYPADASNLSKILNSDISYKKVINQISIIEKDLFSSGCWNENMISQELEAPMRQYYAYIDDETHDILGYAGYWFDGFDAQIMTIGVCRVNQRSGIGSSLLDTMMRSAKNIGAERMLLEVRVDNSPALALYKNYGFEIMGLRKRYYQPENVDAYTMCVSLSSASESDKTIEENNE</sequence>
<dbReference type="SUPFAM" id="SSF55729">
    <property type="entry name" value="Acyl-CoA N-acyltransferases (Nat)"/>
    <property type="match status" value="1"/>
</dbReference>
<dbReference type="Gene3D" id="3.40.630.30">
    <property type="match status" value="1"/>
</dbReference>
<proteinExistence type="predicted"/>
<evidence type="ECO:0000259" key="1">
    <source>
        <dbReference type="PROSITE" id="PS51186"/>
    </source>
</evidence>
<evidence type="ECO:0000313" key="3">
    <source>
        <dbReference type="Proteomes" id="UP000070505"/>
    </source>
</evidence>
<keyword evidence="2" id="KW-0808">Transferase</keyword>
<feature type="domain" description="N-acetyltransferase" evidence="1">
    <location>
        <begin position="20"/>
        <end position="168"/>
    </location>
</feature>
<dbReference type="Proteomes" id="UP000070505">
    <property type="component" value="Unassembled WGS sequence"/>
</dbReference>
<dbReference type="GO" id="GO:0008080">
    <property type="term" value="F:N-acetyltransferase activity"/>
    <property type="evidence" value="ECO:0007669"/>
    <property type="project" value="InterPro"/>
</dbReference>
<dbReference type="Pfam" id="PF00583">
    <property type="entry name" value="Acetyltransf_1"/>
    <property type="match status" value="1"/>
</dbReference>
<organism evidence="2 3">
    <name type="scientific">Gardnerella vaginalis</name>
    <dbReference type="NCBI Taxonomy" id="2702"/>
    <lineage>
        <taxon>Bacteria</taxon>
        <taxon>Bacillati</taxon>
        <taxon>Actinomycetota</taxon>
        <taxon>Actinomycetes</taxon>
        <taxon>Bifidobacteriales</taxon>
        <taxon>Bifidobacteriaceae</taxon>
        <taxon>Gardnerella</taxon>
    </lineage>
</organism>
<dbReference type="InterPro" id="IPR016181">
    <property type="entry name" value="Acyl_CoA_acyltransferase"/>
</dbReference>